<evidence type="ECO:0000313" key="8">
    <source>
        <dbReference type="EMBL" id="NNG35020.1"/>
    </source>
</evidence>
<feature type="domain" description="Response regulatory" evidence="7">
    <location>
        <begin position="6"/>
        <end position="122"/>
    </location>
</feature>
<comment type="caution">
    <text evidence="8">The sequence shown here is derived from an EMBL/GenBank/DDBJ whole genome shotgun (WGS) entry which is preliminary data.</text>
</comment>
<name>A0A849A962_9ACTN</name>
<dbReference type="PROSITE" id="PS50110">
    <property type="entry name" value="RESPONSE_REGULATORY"/>
    <property type="match status" value="1"/>
</dbReference>
<dbReference type="SMART" id="SM00421">
    <property type="entry name" value="HTH_LUXR"/>
    <property type="match status" value="1"/>
</dbReference>
<dbReference type="RefSeq" id="WP_171198662.1">
    <property type="nucleotide sequence ID" value="NZ_JABEND010000002.1"/>
</dbReference>
<dbReference type="CDD" id="cd06170">
    <property type="entry name" value="LuxR_C_like"/>
    <property type="match status" value="1"/>
</dbReference>
<dbReference type="Pfam" id="PF00196">
    <property type="entry name" value="GerE"/>
    <property type="match status" value="1"/>
</dbReference>
<dbReference type="InterPro" id="IPR058245">
    <property type="entry name" value="NreC/VraR/RcsB-like_REC"/>
</dbReference>
<protein>
    <submittedName>
        <fullName evidence="8">Response regulator transcription factor</fullName>
    </submittedName>
</protein>
<dbReference type="GO" id="GO:0000160">
    <property type="term" value="P:phosphorelay signal transduction system"/>
    <property type="evidence" value="ECO:0007669"/>
    <property type="project" value="InterPro"/>
</dbReference>
<organism evidence="8 9">
    <name type="scientific">Nakamurella aerolata</name>
    <dbReference type="NCBI Taxonomy" id="1656892"/>
    <lineage>
        <taxon>Bacteria</taxon>
        <taxon>Bacillati</taxon>
        <taxon>Actinomycetota</taxon>
        <taxon>Actinomycetes</taxon>
        <taxon>Nakamurellales</taxon>
        <taxon>Nakamurellaceae</taxon>
        <taxon>Nakamurella</taxon>
    </lineage>
</organism>
<dbReference type="CDD" id="cd17535">
    <property type="entry name" value="REC_NarL-like"/>
    <property type="match status" value="1"/>
</dbReference>
<accession>A0A849A962</accession>
<evidence type="ECO:0000256" key="5">
    <source>
        <dbReference type="PROSITE-ProRule" id="PRU00169"/>
    </source>
</evidence>
<dbReference type="SUPFAM" id="SSF46894">
    <property type="entry name" value="C-terminal effector domain of the bipartite response regulators"/>
    <property type="match status" value="1"/>
</dbReference>
<evidence type="ECO:0000259" key="7">
    <source>
        <dbReference type="PROSITE" id="PS50110"/>
    </source>
</evidence>
<dbReference type="SMART" id="SM00448">
    <property type="entry name" value="REC"/>
    <property type="match status" value="1"/>
</dbReference>
<dbReference type="PANTHER" id="PTHR43214">
    <property type="entry name" value="TWO-COMPONENT RESPONSE REGULATOR"/>
    <property type="match status" value="1"/>
</dbReference>
<dbReference type="PRINTS" id="PR00038">
    <property type="entry name" value="HTHLUXR"/>
</dbReference>
<dbReference type="GO" id="GO:0006355">
    <property type="term" value="P:regulation of DNA-templated transcription"/>
    <property type="evidence" value="ECO:0007669"/>
    <property type="project" value="InterPro"/>
</dbReference>
<dbReference type="Proteomes" id="UP000562984">
    <property type="component" value="Unassembled WGS sequence"/>
</dbReference>
<keyword evidence="4" id="KW-0804">Transcription</keyword>
<dbReference type="AlphaFoldDB" id="A0A849A962"/>
<dbReference type="GO" id="GO:0003677">
    <property type="term" value="F:DNA binding"/>
    <property type="evidence" value="ECO:0007669"/>
    <property type="project" value="UniProtKB-KW"/>
</dbReference>
<keyword evidence="9" id="KW-1185">Reference proteome</keyword>
<evidence type="ECO:0000259" key="6">
    <source>
        <dbReference type="PROSITE" id="PS50043"/>
    </source>
</evidence>
<dbReference type="EMBL" id="JABEND010000002">
    <property type="protein sequence ID" value="NNG35020.1"/>
    <property type="molecule type" value="Genomic_DNA"/>
</dbReference>
<dbReference type="SUPFAM" id="SSF52172">
    <property type="entry name" value="CheY-like"/>
    <property type="match status" value="1"/>
</dbReference>
<dbReference type="InterPro" id="IPR000792">
    <property type="entry name" value="Tscrpt_reg_LuxR_C"/>
</dbReference>
<dbReference type="Pfam" id="PF00072">
    <property type="entry name" value="Response_reg"/>
    <property type="match status" value="1"/>
</dbReference>
<keyword evidence="2" id="KW-0805">Transcription regulation</keyword>
<keyword evidence="3" id="KW-0238">DNA-binding</keyword>
<proteinExistence type="predicted"/>
<evidence type="ECO:0000313" key="9">
    <source>
        <dbReference type="Proteomes" id="UP000562984"/>
    </source>
</evidence>
<keyword evidence="1 5" id="KW-0597">Phosphoprotein</keyword>
<evidence type="ECO:0000256" key="2">
    <source>
        <dbReference type="ARBA" id="ARBA00023015"/>
    </source>
</evidence>
<feature type="modified residue" description="4-aspartylphosphate" evidence="5">
    <location>
        <position position="57"/>
    </location>
</feature>
<evidence type="ECO:0000256" key="4">
    <source>
        <dbReference type="ARBA" id="ARBA00023163"/>
    </source>
</evidence>
<evidence type="ECO:0000256" key="3">
    <source>
        <dbReference type="ARBA" id="ARBA00023125"/>
    </source>
</evidence>
<dbReference type="InterPro" id="IPR016032">
    <property type="entry name" value="Sig_transdc_resp-reg_C-effctor"/>
</dbReference>
<dbReference type="InterPro" id="IPR011006">
    <property type="entry name" value="CheY-like_superfamily"/>
</dbReference>
<dbReference type="InterPro" id="IPR001789">
    <property type="entry name" value="Sig_transdc_resp-reg_receiver"/>
</dbReference>
<evidence type="ECO:0000256" key="1">
    <source>
        <dbReference type="ARBA" id="ARBA00022553"/>
    </source>
</evidence>
<sequence length="218" mass="23620">MTALVTVLAVDDQRLVREGITSLLGLSSTIDVIGEASDGAEALAMVLADRPDVVLLDLRMPKFDGVWFLDRLAERGIAVPCLVLTTFDDDEQVLAAVRADARGYLLKDVSLETVTEAIRVLAAGGLYLHPSATEGLVGALREFPERDAPVRPLPEPLTSRERDVLRLMAAGLTNRQIAQTLFLAEGTVKNHVSQILVKLDSSDRTNAVLRALRRGLLS</sequence>
<reference evidence="8 9" key="1">
    <citation type="submission" date="2020-05" db="EMBL/GenBank/DDBJ databases">
        <title>Nakamurella sp. DB0629 isolated from air conditioner.</title>
        <authorList>
            <person name="Kim D.H."/>
            <person name="Kim D.-U."/>
        </authorList>
    </citation>
    <scope>NUCLEOTIDE SEQUENCE [LARGE SCALE GENOMIC DNA]</scope>
    <source>
        <strain evidence="8 9">DB0629</strain>
    </source>
</reference>
<dbReference type="PROSITE" id="PS50043">
    <property type="entry name" value="HTH_LUXR_2"/>
    <property type="match status" value="1"/>
</dbReference>
<dbReference type="PANTHER" id="PTHR43214:SF24">
    <property type="entry name" value="TRANSCRIPTIONAL REGULATORY PROTEIN NARL-RELATED"/>
    <property type="match status" value="1"/>
</dbReference>
<feature type="domain" description="HTH luxR-type" evidence="6">
    <location>
        <begin position="150"/>
        <end position="215"/>
    </location>
</feature>
<dbReference type="Gene3D" id="3.40.50.2300">
    <property type="match status" value="1"/>
</dbReference>
<gene>
    <name evidence="8" type="ORF">HKD39_04685</name>
</gene>
<dbReference type="InterPro" id="IPR039420">
    <property type="entry name" value="WalR-like"/>
</dbReference>